<accession>A0AAV1CWR5</accession>
<keyword evidence="2" id="KW-0472">Membrane</keyword>
<feature type="domain" description="Inosine/uridine-preferring nucleoside hydrolase" evidence="3">
    <location>
        <begin position="178"/>
        <end position="269"/>
    </location>
</feature>
<dbReference type="InterPro" id="IPR036452">
    <property type="entry name" value="Ribo_hydro-like"/>
</dbReference>
<protein>
    <submittedName>
        <fullName evidence="4">OLC1v1035605C1</fullName>
    </submittedName>
</protein>
<evidence type="ECO:0000313" key="4">
    <source>
        <dbReference type="EMBL" id="CAI9098877.1"/>
    </source>
</evidence>
<keyword evidence="2" id="KW-1133">Transmembrane helix</keyword>
<dbReference type="AlphaFoldDB" id="A0AAV1CWR5"/>
<name>A0AAV1CWR5_OLDCO</name>
<gene>
    <name evidence="4" type="ORF">OLC1_LOCUS8989</name>
</gene>
<keyword evidence="5" id="KW-1185">Reference proteome</keyword>
<sequence length="687" mass="76013">MGLFSINRIELLPGEESGGRKMMFQSCRTLVTILVITGFIAAAGAFYTVEGQPHRILLDTDVGTDDLFALLYLLKLNISEFDLGREGNKDYYLHQMQAVTISSDAWTNAGHAINQIYDILYMMDRRLEWEVKNYSASFQLGNSTAGYCRYRQAIPVGLGGILDIGTNYGFRKGFLPQRNIKHIYIMGGAVRSKTPTGCCPKNVGASCQPRQCGDRGNMFTGYTSNPYAEINIFGDPFAAYQVIHSGIPVTLVPLDAANTIPSYFMWDSILAGVATSIMRIRHTKPGVNEFAVMEFINITVVTSNEPYGISDGSNPFFDWHETPKFKLMRNGIHSGHVQNGLRDPFCSVKNAKGRCQDGYTKEVAGNEGVQVLVAVKAKPNSDQRSSLDREFYKSFLDVLNHPQHSGLFNITTQFPHYEEKLYKPDFTERKLRKNVVFDMDMSPGDFLALFYLLKMPVETMNLKAILISPTGWANGATIDVVYDLLHMMGRDYIPVGLGNVFANNQSDSLFPAVGDCKENFEMSGYVYCTYTGENSVKFGAPQDTDHPELRQPLAIEVWQSVVNSLEPGSKVTILTNGPLTTLAQIVASGKNMTSAIEDIFLGEILGAAFLGGDHSVPEPSLEMKNIVISAQGIEAEDGQMKIGKKQGKPVKVLKDVNPIDSYNLFATQLCAENQSAIVGSFDEQRRT</sequence>
<evidence type="ECO:0000256" key="2">
    <source>
        <dbReference type="SAM" id="Phobius"/>
    </source>
</evidence>
<dbReference type="PANTHER" id="PTHR46692:SF1">
    <property type="entry name" value="NUCLEOSIDE HYDROLASE 3-RELATED"/>
    <property type="match status" value="1"/>
</dbReference>
<feature type="domain" description="Inosine/uridine-preferring nucleoside hydrolase" evidence="3">
    <location>
        <begin position="435"/>
        <end position="600"/>
    </location>
</feature>
<dbReference type="PANTHER" id="PTHR46692">
    <property type="entry name" value="INOSINE-URIDINE PREFERRING NUCLEOSIDE HYDROLASE FAMILY PROTEIN"/>
    <property type="match status" value="1"/>
</dbReference>
<dbReference type="GO" id="GO:0016799">
    <property type="term" value="F:hydrolase activity, hydrolyzing N-glycosyl compounds"/>
    <property type="evidence" value="ECO:0007669"/>
    <property type="project" value="InterPro"/>
</dbReference>
<dbReference type="Gene3D" id="3.90.245.10">
    <property type="entry name" value="Ribonucleoside hydrolase-like"/>
    <property type="match status" value="3"/>
</dbReference>
<proteinExistence type="inferred from homology"/>
<dbReference type="InterPro" id="IPR001910">
    <property type="entry name" value="Inosine/uridine_hydrolase_dom"/>
</dbReference>
<reference evidence="4" key="1">
    <citation type="submission" date="2023-03" db="EMBL/GenBank/DDBJ databases">
        <authorList>
            <person name="Julca I."/>
        </authorList>
    </citation>
    <scope>NUCLEOTIDE SEQUENCE</scope>
</reference>
<feature type="transmembrane region" description="Helical" evidence="2">
    <location>
        <begin position="30"/>
        <end position="49"/>
    </location>
</feature>
<comment type="similarity">
    <text evidence="1">Belongs to the IUNH family.</text>
</comment>
<evidence type="ECO:0000313" key="5">
    <source>
        <dbReference type="Proteomes" id="UP001161247"/>
    </source>
</evidence>
<evidence type="ECO:0000259" key="3">
    <source>
        <dbReference type="Pfam" id="PF01156"/>
    </source>
</evidence>
<dbReference type="Pfam" id="PF01156">
    <property type="entry name" value="IU_nuc_hydro"/>
    <property type="match status" value="2"/>
</dbReference>
<dbReference type="SUPFAM" id="SSF53590">
    <property type="entry name" value="Nucleoside hydrolase"/>
    <property type="match status" value="2"/>
</dbReference>
<evidence type="ECO:0000256" key="1">
    <source>
        <dbReference type="ARBA" id="ARBA00009176"/>
    </source>
</evidence>
<organism evidence="4 5">
    <name type="scientific">Oldenlandia corymbosa var. corymbosa</name>
    <dbReference type="NCBI Taxonomy" id="529605"/>
    <lineage>
        <taxon>Eukaryota</taxon>
        <taxon>Viridiplantae</taxon>
        <taxon>Streptophyta</taxon>
        <taxon>Embryophyta</taxon>
        <taxon>Tracheophyta</taxon>
        <taxon>Spermatophyta</taxon>
        <taxon>Magnoliopsida</taxon>
        <taxon>eudicotyledons</taxon>
        <taxon>Gunneridae</taxon>
        <taxon>Pentapetalae</taxon>
        <taxon>asterids</taxon>
        <taxon>lamiids</taxon>
        <taxon>Gentianales</taxon>
        <taxon>Rubiaceae</taxon>
        <taxon>Rubioideae</taxon>
        <taxon>Spermacoceae</taxon>
        <taxon>Hedyotis-Oldenlandia complex</taxon>
        <taxon>Oldenlandia</taxon>
    </lineage>
</organism>
<keyword evidence="2" id="KW-0812">Transmembrane</keyword>
<dbReference type="EMBL" id="OX459120">
    <property type="protein sequence ID" value="CAI9098877.1"/>
    <property type="molecule type" value="Genomic_DNA"/>
</dbReference>
<dbReference type="Proteomes" id="UP001161247">
    <property type="component" value="Chromosome 3"/>
</dbReference>